<protein>
    <recommendedName>
        <fullName evidence="3">Transposase</fullName>
    </recommendedName>
</protein>
<name>A0ABZ0ULQ0_9RICK</name>
<reference evidence="1 2" key="1">
    <citation type="submission" date="2022-11" db="EMBL/GenBank/DDBJ databases">
        <title>Host association and intracellularity evolved multiple times independently in the Rickettsiales.</title>
        <authorList>
            <person name="Castelli M."/>
            <person name="Nardi T."/>
            <person name="Gammuto L."/>
            <person name="Bellinzona G."/>
            <person name="Sabaneyeva E."/>
            <person name="Potekhin A."/>
            <person name="Serra V."/>
            <person name="Petroni G."/>
            <person name="Sassera D."/>
        </authorList>
    </citation>
    <scope>NUCLEOTIDE SEQUENCE [LARGE SCALE GENOMIC DNA]</scope>
    <source>
        <strain evidence="1 2">NDG2</strain>
    </source>
</reference>
<accession>A0ABZ0ULQ0</accession>
<dbReference type="EMBL" id="CP110820">
    <property type="protein sequence ID" value="WPX95973.1"/>
    <property type="molecule type" value="Genomic_DNA"/>
</dbReference>
<sequence>MRHRLYGGVRGRFSNGSLYSIVDLTIKLWVHFEDNNNFLDSVVMRFVV</sequence>
<proteinExistence type="predicted"/>
<gene>
    <name evidence="1" type="ORF">Bandiella_00074</name>
</gene>
<evidence type="ECO:0008006" key="3">
    <source>
        <dbReference type="Google" id="ProtNLM"/>
    </source>
</evidence>
<organism evidence="1 2">
    <name type="scientific">Candidatus Bandiella euplotis</name>
    <dbReference type="NCBI Taxonomy" id="1664265"/>
    <lineage>
        <taxon>Bacteria</taxon>
        <taxon>Pseudomonadati</taxon>
        <taxon>Pseudomonadota</taxon>
        <taxon>Alphaproteobacteria</taxon>
        <taxon>Rickettsiales</taxon>
        <taxon>Candidatus Midichloriaceae</taxon>
        <taxon>Candidatus Bandiella</taxon>
    </lineage>
</organism>
<dbReference type="RefSeq" id="WP_323732941.1">
    <property type="nucleotide sequence ID" value="NZ_CP110820.1"/>
</dbReference>
<evidence type="ECO:0000313" key="1">
    <source>
        <dbReference type="EMBL" id="WPX95973.1"/>
    </source>
</evidence>
<keyword evidence="2" id="KW-1185">Reference proteome</keyword>
<dbReference type="Proteomes" id="UP001327219">
    <property type="component" value="Chromosome"/>
</dbReference>
<evidence type="ECO:0000313" key="2">
    <source>
        <dbReference type="Proteomes" id="UP001327219"/>
    </source>
</evidence>